<organism evidence="2 3">
    <name type="scientific">Knipowitschia caucasica</name>
    <name type="common">Caucasian dwarf goby</name>
    <name type="synonym">Pomatoschistus caucasicus</name>
    <dbReference type="NCBI Taxonomy" id="637954"/>
    <lineage>
        <taxon>Eukaryota</taxon>
        <taxon>Metazoa</taxon>
        <taxon>Chordata</taxon>
        <taxon>Craniata</taxon>
        <taxon>Vertebrata</taxon>
        <taxon>Euteleostomi</taxon>
        <taxon>Actinopterygii</taxon>
        <taxon>Neopterygii</taxon>
        <taxon>Teleostei</taxon>
        <taxon>Neoteleostei</taxon>
        <taxon>Acanthomorphata</taxon>
        <taxon>Gobiaria</taxon>
        <taxon>Gobiiformes</taxon>
        <taxon>Gobioidei</taxon>
        <taxon>Gobiidae</taxon>
        <taxon>Gobiinae</taxon>
        <taxon>Knipowitschia</taxon>
    </lineage>
</organism>
<evidence type="ECO:0000313" key="3">
    <source>
        <dbReference type="Proteomes" id="UP001497482"/>
    </source>
</evidence>
<sequence length="110" mass="12351">MADSERRSLVRSIKRDLLTLPEDELILFAKSLGPMPGVDLSRQRMRRVVSSASVSLRTYLMLKVKDWLSLLMRLFELHGMGATPPSRKTSLGSPLSTLLPRTPTSLFLPN</sequence>
<evidence type="ECO:0000256" key="1">
    <source>
        <dbReference type="SAM" id="MobiDB-lite"/>
    </source>
</evidence>
<dbReference type="EMBL" id="OZ035835">
    <property type="protein sequence ID" value="CAL1577158.1"/>
    <property type="molecule type" value="Genomic_DNA"/>
</dbReference>
<protein>
    <submittedName>
        <fullName evidence="2">Uncharacterized protein</fullName>
    </submittedName>
</protein>
<proteinExistence type="predicted"/>
<evidence type="ECO:0000313" key="2">
    <source>
        <dbReference type="EMBL" id="CAL1577158.1"/>
    </source>
</evidence>
<gene>
    <name evidence="2" type="ORF">KC01_LOCUS8541</name>
</gene>
<accession>A0AAV2JK91</accession>
<dbReference type="Proteomes" id="UP001497482">
    <property type="component" value="Chromosome 13"/>
</dbReference>
<keyword evidence="3" id="KW-1185">Reference proteome</keyword>
<feature type="compositionally biased region" description="Low complexity" evidence="1">
    <location>
        <begin position="89"/>
        <end position="110"/>
    </location>
</feature>
<dbReference type="AlphaFoldDB" id="A0AAV2JK91"/>
<reference evidence="2 3" key="1">
    <citation type="submission" date="2024-04" db="EMBL/GenBank/DDBJ databases">
        <authorList>
            <person name="Waldvogel A.-M."/>
            <person name="Schoenle A."/>
        </authorList>
    </citation>
    <scope>NUCLEOTIDE SEQUENCE [LARGE SCALE GENOMIC DNA]</scope>
</reference>
<name>A0AAV2JK91_KNICA</name>
<feature type="region of interest" description="Disordered" evidence="1">
    <location>
        <begin position="83"/>
        <end position="110"/>
    </location>
</feature>